<protein>
    <recommendedName>
        <fullName evidence="4">Large ribosomal subunit protein uL2</fullName>
    </recommendedName>
</protein>
<dbReference type="GO" id="GO:0002181">
    <property type="term" value="P:cytoplasmic translation"/>
    <property type="evidence" value="ECO:0007669"/>
    <property type="project" value="TreeGrafter"/>
</dbReference>
<dbReference type="SMART" id="SM01383">
    <property type="entry name" value="Ribosomal_L2"/>
    <property type="match status" value="1"/>
</dbReference>
<dbReference type="InterPro" id="IPR023672">
    <property type="entry name" value="Ribosomal_uL2_arc_euk"/>
</dbReference>
<dbReference type="InterPro" id="IPR022669">
    <property type="entry name" value="Ribosomal_uL2_C"/>
</dbReference>
<name>A0A497EVB8_9CREN</name>
<dbReference type="SUPFAM" id="SSF50249">
    <property type="entry name" value="Nucleic acid-binding proteins"/>
    <property type="match status" value="1"/>
</dbReference>
<evidence type="ECO:0000256" key="2">
    <source>
        <dbReference type="ARBA" id="ARBA00022980"/>
    </source>
</evidence>
<comment type="caution">
    <text evidence="8">The sequence shown here is derived from an EMBL/GenBank/DDBJ whole genome shotgun (WGS) entry which is preliminary data.</text>
</comment>
<gene>
    <name evidence="4" type="primary">rpl2</name>
    <name evidence="8" type="ORF">DRJ21_00910</name>
</gene>
<proteinExistence type="inferred from homology"/>
<feature type="region of interest" description="Disordered" evidence="5">
    <location>
        <begin position="201"/>
        <end position="246"/>
    </location>
</feature>
<dbReference type="EMBL" id="QMQY01000025">
    <property type="protein sequence ID" value="RLE51059.1"/>
    <property type="molecule type" value="Genomic_DNA"/>
</dbReference>
<dbReference type="InterPro" id="IPR022666">
    <property type="entry name" value="Ribosomal_uL2_RNA-bd_dom"/>
</dbReference>
<dbReference type="InterPro" id="IPR014722">
    <property type="entry name" value="Rib_uL2_dom2"/>
</dbReference>
<feature type="domain" description="Large ribosomal subunit protein uL2 RNA-binding" evidence="7">
    <location>
        <begin position="11"/>
        <end position="86"/>
    </location>
</feature>
<evidence type="ECO:0000256" key="1">
    <source>
        <dbReference type="ARBA" id="ARBA00005636"/>
    </source>
</evidence>
<sequence>MGKRLIVQRRGRGGSVFKSPSWKRVGDVRYSPLTELEFKSIIRGKVEALLHDPGRGAPVALIKFENGVRELIVAPEGLAIGQIIAKGVGAPIETGNILPIGKIPEGTLICNVEARPGDGGKFARSSGSYATIIAQAPDKTIIRLPSGKLKSLDPKCRATIGVVAGGGRTEKPFVKAGTKYYKVKVKAWKWPVVRGKAMVAASHPHGGGHHPKGSPPVPRTAPPGQKVGHIAARRTGRKKGTPRKRR</sequence>
<dbReference type="FunFam" id="2.30.30.30:FF:000006">
    <property type="entry name" value="60S ribosomal protein L8"/>
    <property type="match status" value="1"/>
</dbReference>
<comment type="function">
    <text evidence="4">One of the primary rRNA binding proteins. Required for association of the 30S and 50S subunits to form the 70S ribosome, for tRNA binding and peptide bond formation. It has been suggested to have peptidyltransferase activity; this is somewhat controversial. Makes several contacts with the 16S rRNA in the 70S ribosome.</text>
</comment>
<dbReference type="AlphaFoldDB" id="A0A497EVB8"/>
<evidence type="ECO:0000313" key="9">
    <source>
        <dbReference type="Proteomes" id="UP000281962"/>
    </source>
</evidence>
<dbReference type="InterPro" id="IPR014726">
    <property type="entry name" value="Ribosomal_uL2_dom3"/>
</dbReference>
<dbReference type="GO" id="GO:0003735">
    <property type="term" value="F:structural constituent of ribosome"/>
    <property type="evidence" value="ECO:0007669"/>
    <property type="project" value="InterPro"/>
</dbReference>
<dbReference type="PANTHER" id="PTHR13691:SF16">
    <property type="entry name" value="LARGE RIBOSOMAL SUBUNIT PROTEIN UL2"/>
    <property type="match status" value="1"/>
</dbReference>
<dbReference type="PIRSF" id="PIRSF002158">
    <property type="entry name" value="Ribosomal_L2"/>
    <property type="match status" value="1"/>
</dbReference>
<keyword evidence="3 4" id="KW-0687">Ribonucleoprotein</keyword>
<evidence type="ECO:0000259" key="6">
    <source>
        <dbReference type="SMART" id="SM01382"/>
    </source>
</evidence>
<dbReference type="InterPro" id="IPR002171">
    <property type="entry name" value="Ribosomal_uL2"/>
</dbReference>
<keyword evidence="4" id="KW-0699">rRNA-binding</keyword>
<feature type="compositionally biased region" description="Basic residues" evidence="5">
    <location>
        <begin position="231"/>
        <end position="246"/>
    </location>
</feature>
<dbReference type="Gene3D" id="2.40.50.140">
    <property type="entry name" value="Nucleic acid-binding proteins"/>
    <property type="match status" value="1"/>
</dbReference>
<organism evidence="8 9">
    <name type="scientific">Thermoproteota archaeon</name>
    <dbReference type="NCBI Taxonomy" id="2056631"/>
    <lineage>
        <taxon>Archaea</taxon>
        <taxon>Thermoproteota</taxon>
    </lineage>
</organism>
<feature type="domain" description="Large ribosomal subunit protein uL2 C-terminal" evidence="6">
    <location>
        <begin position="92"/>
        <end position="223"/>
    </location>
</feature>
<evidence type="ECO:0000256" key="5">
    <source>
        <dbReference type="SAM" id="MobiDB-lite"/>
    </source>
</evidence>
<evidence type="ECO:0000259" key="7">
    <source>
        <dbReference type="SMART" id="SM01383"/>
    </source>
</evidence>
<dbReference type="SMART" id="SM01382">
    <property type="entry name" value="Ribosomal_L2_C"/>
    <property type="match status" value="1"/>
</dbReference>
<dbReference type="GO" id="GO:0022625">
    <property type="term" value="C:cytosolic large ribosomal subunit"/>
    <property type="evidence" value="ECO:0007669"/>
    <property type="project" value="TreeGrafter"/>
</dbReference>
<evidence type="ECO:0000313" key="8">
    <source>
        <dbReference type="EMBL" id="RLE51059.1"/>
    </source>
</evidence>
<dbReference type="FunFam" id="2.40.50.140:FF:000020">
    <property type="entry name" value="60S ribosomal protein L2"/>
    <property type="match status" value="1"/>
</dbReference>
<keyword evidence="2 4" id="KW-0689">Ribosomal protein</keyword>
<dbReference type="HAMAP" id="MF_01320_A">
    <property type="entry name" value="Ribosomal_uL2_A"/>
    <property type="match status" value="1"/>
</dbReference>
<dbReference type="SUPFAM" id="SSF50104">
    <property type="entry name" value="Translation proteins SH3-like domain"/>
    <property type="match status" value="1"/>
</dbReference>
<evidence type="ECO:0000256" key="3">
    <source>
        <dbReference type="ARBA" id="ARBA00023274"/>
    </source>
</evidence>
<dbReference type="Gene3D" id="4.10.950.10">
    <property type="entry name" value="Ribosomal protein L2, domain 3"/>
    <property type="match status" value="1"/>
</dbReference>
<dbReference type="Proteomes" id="UP000281962">
    <property type="component" value="Unassembled WGS sequence"/>
</dbReference>
<dbReference type="Pfam" id="PF03947">
    <property type="entry name" value="Ribosomal_L2_C"/>
    <property type="match status" value="1"/>
</dbReference>
<dbReference type="Pfam" id="PF00181">
    <property type="entry name" value="Ribosomal_L2_N"/>
    <property type="match status" value="1"/>
</dbReference>
<dbReference type="NCBIfam" id="NF007180">
    <property type="entry name" value="PRK09612.1"/>
    <property type="match status" value="1"/>
</dbReference>
<comment type="similarity">
    <text evidence="1 4">Belongs to the universal ribosomal protein uL2 family.</text>
</comment>
<dbReference type="PANTHER" id="PTHR13691">
    <property type="entry name" value="RIBOSOMAL PROTEIN L2"/>
    <property type="match status" value="1"/>
</dbReference>
<reference evidence="8 9" key="1">
    <citation type="submission" date="2018-06" db="EMBL/GenBank/DDBJ databases">
        <title>Extensive metabolic versatility and redundancy in microbially diverse, dynamic hydrothermal sediments.</title>
        <authorList>
            <person name="Dombrowski N."/>
            <person name="Teske A."/>
            <person name="Baker B.J."/>
        </authorList>
    </citation>
    <scope>NUCLEOTIDE SEQUENCE [LARGE SCALE GENOMIC DNA]</scope>
    <source>
        <strain evidence="8">B30_G17</strain>
    </source>
</reference>
<dbReference type="Gene3D" id="2.30.30.30">
    <property type="match status" value="1"/>
</dbReference>
<evidence type="ECO:0000256" key="4">
    <source>
        <dbReference type="HAMAP-Rule" id="MF_01320"/>
    </source>
</evidence>
<dbReference type="GO" id="GO:0019843">
    <property type="term" value="F:rRNA binding"/>
    <property type="evidence" value="ECO:0007669"/>
    <property type="project" value="UniProtKB-UniRule"/>
</dbReference>
<keyword evidence="4" id="KW-0694">RNA-binding</keyword>
<dbReference type="InterPro" id="IPR008991">
    <property type="entry name" value="Translation_prot_SH3-like_sf"/>
</dbReference>
<comment type="subunit">
    <text evidence="4">Part of the 50S ribosomal subunit. Forms a bridge to the 30S subunit in the 70S ribosome.</text>
</comment>
<dbReference type="InterPro" id="IPR012340">
    <property type="entry name" value="NA-bd_OB-fold"/>
</dbReference>
<accession>A0A497EVB8</accession>